<name>A0A0C9VVL3_9AGAM</name>
<keyword evidence="4" id="KW-1185">Reference proteome</keyword>
<evidence type="ECO:0000256" key="1">
    <source>
        <dbReference type="ARBA" id="ARBA00022737"/>
    </source>
</evidence>
<feature type="domain" description="Nephrocystin 3-like N-terminal" evidence="2">
    <location>
        <begin position="163"/>
        <end position="328"/>
    </location>
</feature>
<dbReference type="EMBL" id="KN839857">
    <property type="protein sequence ID" value="KIJ62145.1"/>
    <property type="molecule type" value="Genomic_DNA"/>
</dbReference>
<gene>
    <name evidence="3" type="ORF">HYDPIDRAFT_115002</name>
</gene>
<evidence type="ECO:0000313" key="4">
    <source>
        <dbReference type="Proteomes" id="UP000053820"/>
    </source>
</evidence>
<dbReference type="Pfam" id="PF24883">
    <property type="entry name" value="NPHP3_N"/>
    <property type="match status" value="1"/>
</dbReference>
<evidence type="ECO:0000259" key="2">
    <source>
        <dbReference type="Pfam" id="PF24883"/>
    </source>
</evidence>
<reference evidence="3 4" key="1">
    <citation type="submission" date="2014-04" db="EMBL/GenBank/DDBJ databases">
        <title>Evolutionary Origins and Diversification of the Mycorrhizal Mutualists.</title>
        <authorList>
            <consortium name="DOE Joint Genome Institute"/>
            <consortium name="Mycorrhizal Genomics Consortium"/>
            <person name="Kohler A."/>
            <person name="Kuo A."/>
            <person name="Nagy L.G."/>
            <person name="Floudas D."/>
            <person name="Copeland A."/>
            <person name="Barry K.W."/>
            <person name="Cichocki N."/>
            <person name="Veneault-Fourrey C."/>
            <person name="LaButti K."/>
            <person name="Lindquist E.A."/>
            <person name="Lipzen A."/>
            <person name="Lundell T."/>
            <person name="Morin E."/>
            <person name="Murat C."/>
            <person name="Riley R."/>
            <person name="Ohm R."/>
            <person name="Sun H."/>
            <person name="Tunlid A."/>
            <person name="Henrissat B."/>
            <person name="Grigoriev I.V."/>
            <person name="Hibbett D.S."/>
            <person name="Martin F."/>
        </authorList>
    </citation>
    <scope>NUCLEOTIDE SEQUENCE [LARGE SCALE GENOMIC DNA]</scope>
    <source>
        <strain evidence="3 4">MD-312</strain>
    </source>
</reference>
<evidence type="ECO:0000313" key="3">
    <source>
        <dbReference type="EMBL" id="KIJ62145.1"/>
    </source>
</evidence>
<accession>A0A0C9VVL3</accession>
<proteinExistence type="predicted"/>
<sequence length="352" mass="38558">MTFAALSSAFNIFIVDADHSRRLRELVDVMSETYSLATKAKSCSHNHREALSSLARHTTECSYFVREHVAKKGISHNLLNWASSTNVDGEIKGYIKKFQELKSSFQLCGEAKQQKLHEEGYHSTGNDDFKGCSAVHHSNSSSGAHTAHTDESHSGNLQTVDDILVWASDQGQARICLLVGDEASGMSDIAWHTACMFNALSGPCSSYSFRQNDPHLGDQPALQHPRDLFRAIATDLAGKHQAFQQALASDDTNLCSADACTGGSSDAIATQFKEFILDPAMKMVDSKPVLIIIDALDECRLEETRKLILAALVEKAGDLPVNFRILVTGLPGREVVDALQDRTQVLQRLVEV</sequence>
<protein>
    <recommendedName>
        <fullName evidence="2">Nephrocystin 3-like N-terminal domain-containing protein</fullName>
    </recommendedName>
</protein>
<keyword evidence="1" id="KW-0677">Repeat</keyword>
<dbReference type="InterPro" id="IPR056884">
    <property type="entry name" value="NPHP3-like_N"/>
</dbReference>
<dbReference type="OrthoDB" id="3248304at2759"/>
<organism evidence="3 4">
    <name type="scientific">Hydnomerulius pinastri MD-312</name>
    <dbReference type="NCBI Taxonomy" id="994086"/>
    <lineage>
        <taxon>Eukaryota</taxon>
        <taxon>Fungi</taxon>
        <taxon>Dikarya</taxon>
        <taxon>Basidiomycota</taxon>
        <taxon>Agaricomycotina</taxon>
        <taxon>Agaricomycetes</taxon>
        <taxon>Agaricomycetidae</taxon>
        <taxon>Boletales</taxon>
        <taxon>Boletales incertae sedis</taxon>
        <taxon>Leucogyrophana</taxon>
    </lineage>
</organism>
<dbReference type="HOGENOM" id="CLU_787685_0_0_1"/>
<dbReference type="AlphaFoldDB" id="A0A0C9VVL3"/>
<dbReference type="Proteomes" id="UP000053820">
    <property type="component" value="Unassembled WGS sequence"/>
</dbReference>